<dbReference type="STRING" id="1448308.A0A2T2P4G9"/>
<gene>
    <name evidence="2" type="ORF">BS50DRAFT_485016</name>
</gene>
<evidence type="ECO:0000313" key="3">
    <source>
        <dbReference type="Proteomes" id="UP000240883"/>
    </source>
</evidence>
<evidence type="ECO:0000256" key="1">
    <source>
        <dbReference type="SAM" id="MobiDB-lite"/>
    </source>
</evidence>
<reference evidence="2 3" key="1">
    <citation type="journal article" date="2018" name="Front. Microbiol.">
        <title>Genome-Wide Analysis of Corynespora cassiicola Leaf Fall Disease Putative Effectors.</title>
        <authorList>
            <person name="Lopez D."/>
            <person name="Ribeiro S."/>
            <person name="Label P."/>
            <person name="Fumanal B."/>
            <person name="Venisse J.S."/>
            <person name="Kohler A."/>
            <person name="de Oliveira R.R."/>
            <person name="Labutti K."/>
            <person name="Lipzen A."/>
            <person name="Lail K."/>
            <person name="Bauer D."/>
            <person name="Ohm R.A."/>
            <person name="Barry K.W."/>
            <person name="Spatafora J."/>
            <person name="Grigoriev I.V."/>
            <person name="Martin F.M."/>
            <person name="Pujade-Renaud V."/>
        </authorList>
    </citation>
    <scope>NUCLEOTIDE SEQUENCE [LARGE SCALE GENOMIC DNA]</scope>
    <source>
        <strain evidence="2 3">Philippines</strain>
    </source>
</reference>
<dbReference type="Proteomes" id="UP000240883">
    <property type="component" value="Unassembled WGS sequence"/>
</dbReference>
<dbReference type="OrthoDB" id="3525185at2759"/>
<organism evidence="2 3">
    <name type="scientific">Corynespora cassiicola Philippines</name>
    <dbReference type="NCBI Taxonomy" id="1448308"/>
    <lineage>
        <taxon>Eukaryota</taxon>
        <taxon>Fungi</taxon>
        <taxon>Dikarya</taxon>
        <taxon>Ascomycota</taxon>
        <taxon>Pezizomycotina</taxon>
        <taxon>Dothideomycetes</taxon>
        <taxon>Pleosporomycetidae</taxon>
        <taxon>Pleosporales</taxon>
        <taxon>Corynesporascaceae</taxon>
        <taxon>Corynespora</taxon>
    </lineage>
</organism>
<feature type="region of interest" description="Disordered" evidence="1">
    <location>
        <begin position="1"/>
        <end position="29"/>
    </location>
</feature>
<protein>
    <submittedName>
        <fullName evidence="2">Uncharacterized protein</fullName>
    </submittedName>
</protein>
<evidence type="ECO:0000313" key="2">
    <source>
        <dbReference type="EMBL" id="PSN72564.1"/>
    </source>
</evidence>
<name>A0A2T2P4G9_CORCC</name>
<keyword evidence="3" id="KW-1185">Reference proteome</keyword>
<sequence>MTASASSKKRSKNTSSQRGHDRRHLSYSQQEQIIPELAPQVSQRYMINEAFYANFLCYFTSDGEGKDIQNKMTWLHRLPYLSSDGTNTALTMALQATASAFCGVETANIAVVRDACNLYGRALNMHARILSSNPKEVTVHMVSTSVVLSLFEAMQATTADAYREHINGAAKMLEVTGPGQCMEGVLCQLFFHIRTQMAFVYLTTEKAQPLSVRKILTESLLYRRLPVFQRLMSHIATLAEIYVNKTSANSKQQLISLSIYQSVRADVDSLWLEYKESASEREENLFWNTSSGKTEFRDGFTALCIAYFSAARILFSVLAPRLAATYPEFEDHFGRILACADFLQSKKIGCAYMRMATPLYLVTLHSPIGRQRSKAMRIFEDWKKGSMAGISALALDTIQKRQDHPLTLDDSAWPEELVLAQKSYENLPLEMFRFEDWVGQV</sequence>
<dbReference type="AlphaFoldDB" id="A0A2T2P4G9"/>
<proteinExistence type="predicted"/>
<dbReference type="EMBL" id="KZ678130">
    <property type="protein sequence ID" value="PSN72564.1"/>
    <property type="molecule type" value="Genomic_DNA"/>
</dbReference>
<dbReference type="InterPro" id="IPR053178">
    <property type="entry name" value="Osmoadaptation_assoc"/>
</dbReference>
<dbReference type="PANTHER" id="PTHR38111">
    <property type="entry name" value="ZN(2)-C6 FUNGAL-TYPE DOMAIN-CONTAINING PROTEIN-RELATED"/>
    <property type="match status" value="1"/>
</dbReference>
<dbReference type="PANTHER" id="PTHR38111:SF11">
    <property type="entry name" value="TRANSCRIPTION FACTOR DOMAIN-CONTAINING PROTEIN-RELATED"/>
    <property type="match status" value="1"/>
</dbReference>
<accession>A0A2T2P4G9</accession>